<evidence type="ECO:0000256" key="1">
    <source>
        <dbReference type="ARBA" id="ARBA00022679"/>
    </source>
</evidence>
<dbReference type="AlphaFoldDB" id="A0A6P2C4L7"/>
<accession>A0A6P2C4L7</accession>
<dbReference type="PANTHER" id="PTHR34069">
    <property type="entry name" value="3-OXOACYL-[ACYL-CARRIER-PROTEIN] SYNTHASE 3"/>
    <property type="match status" value="1"/>
</dbReference>
<dbReference type="GO" id="GO:0016746">
    <property type="term" value="F:acyltransferase activity"/>
    <property type="evidence" value="ECO:0007669"/>
    <property type="project" value="UniProtKB-KW"/>
</dbReference>
<dbReference type="InterPro" id="IPR013747">
    <property type="entry name" value="ACP_syn_III_C"/>
</dbReference>
<feature type="domain" description="Beta-ketoacyl-[acyl-carrier-protein] synthase III C-terminal" evidence="3">
    <location>
        <begin position="215"/>
        <end position="303"/>
    </location>
</feature>
<evidence type="ECO:0000256" key="2">
    <source>
        <dbReference type="ARBA" id="ARBA00023315"/>
    </source>
</evidence>
<proteinExistence type="predicted"/>
<dbReference type="Pfam" id="PF08541">
    <property type="entry name" value="ACP_syn_III_C"/>
    <property type="match status" value="1"/>
</dbReference>
<evidence type="ECO:0000313" key="5">
    <source>
        <dbReference type="Proteomes" id="UP000460272"/>
    </source>
</evidence>
<dbReference type="RefSeq" id="WP_145850670.1">
    <property type="nucleotide sequence ID" value="NZ_RPFW01000001.1"/>
</dbReference>
<comment type="caution">
    <text evidence="4">The sequence shown here is derived from an EMBL/GenBank/DDBJ whole genome shotgun (WGS) entry which is preliminary data.</text>
</comment>
<dbReference type="InterPro" id="IPR016039">
    <property type="entry name" value="Thiolase-like"/>
</dbReference>
<evidence type="ECO:0000313" key="4">
    <source>
        <dbReference type="EMBL" id="TVZ05917.1"/>
    </source>
</evidence>
<dbReference type="Proteomes" id="UP000460272">
    <property type="component" value="Unassembled WGS sequence"/>
</dbReference>
<gene>
    <name evidence="4" type="ORF">EAS64_00080</name>
</gene>
<name>A0A6P2C4L7_9ACTN</name>
<organism evidence="4 5">
    <name type="scientific">Trebonia kvetii</name>
    <dbReference type="NCBI Taxonomy" id="2480626"/>
    <lineage>
        <taxon>Bacteria</taxon>
        <taxon>Bacillati</taxon>
        <taxon>Actinomycetota</taxon>
        <taxon>Actinomycetes</taxon>
        <taxon>Streptosporangiales</taxon>
        <taxon>Treboniaceae</taxon>
        <taxon>Trebonia</taxon>
    </lineage>
</organism>
<keyword evidence="5" id="KW-1185">Reference proteome</keyword>
<reference evidence="4 5" key="1">
    <citation type="submission" date="2018-11" db="EMBL/GenBank/DDBJ databases">
        <title>Trebonia kvetii gen.nov., sp.nov., a novel acidophilic actinobacterium, and proposal of the new actinobacterial family Treboniaceae fam. nov.</title>
        <authorList>
            <person name="Rapoport D."/>
            <person name="Sagova-Mareckova M."/>
            <person name="Sedlacek I."/>
            <person name="Provaznik J."/>
            <person name="Kralova S."/>
            <person name="Pavlinic D."/>
            <person name="Benes V."/>
            <person name="Kopecky J."/>
        </authorList>
    </citation>
    <scope>NUCLEOTIDE SEQUENCE [LARGE SCALE GENOMIC DNA]</scope>
    <source>
        <strain evidence="4 5">15Tr583</strain>
    </source>
</reference>
<keyword evidence="2" id="KW-0012">Acyltransferase</keyword>
<dbReference type="PANTHER" id="PTHR34069:SF2">
    <property type="entry name" value="BETA-KETOACYL-[ACYL-CARRIER-PROTEIN] SYNTHASE III"/>
    <property type="match status" value="1"/>
</dbReference>
<protein>
    <recommendedName>
        <fullName evidence="3">Beta-ketoacyl-[acyl-carrier-protein] synthase III C-terminal domain-containing protein</fullName>
    </recommendedName>
</protein>
<dbReference type="OrthoDB" id="6195581at2"/>
<dbReference type="Gene3D" id="3.40.47.10">
    <property type="match status" value="2"/>
</dbReference>
<keyword evidence="1" id="KW-0808">Transferase</keyword>
<dbReference type="GO" id="GO:0044550">
    <property type="term" value="P:secondary metabolite biosynthetic process"/>
    <property type="evidence" value="ECO:0007669"/>
    <property type="project" value="TreeGrafter"/>
</dbReference>
<evidence type="ECO:0000259" key="3">
    <source>
        <dbReference type="Pfam" id="PF08541"/>
    </source>
</evidence>
<dbReference type="SUPFAM" id="SSF53901">
    <property type="entry name" value="Thiolase-like"/>
    <property type="match status" value="1"/>
</dbReference>
<dbReference type="EMBL" id="RPFW01000001">
    <property type="protein sequence ID" value="TVZ05917.1"/>
    <property type="molecule type" value="Genomic_DNA"/>
</dbReference>
<sequence length="307" mass="32455">MGTHIEAVWAQVGNGRRKATARRLADAAARSCFALAGCKPSDIDMLINVGMYREDNMGEPALAALIQEDIGANLRQPPTGGTGTFSFDLLNGGCGAITAIQVESGLLKSGVIRLGAVVSSDVQPHLSSSPGVSLRPSGGAVLLDWREDFAGFTDFAAETFPEYQDLFTSGLVWQERHGVRVLRQDAGHNGMVVTVQPGYHARLADCAEEATRRFLRRLGLGVADIDLLIPAPSAPEFLDPLLARLGIPGDRVAYTPEDLEGTYTTGPIAALQAAVKSGRLDEARSTLFLAAGPGITVALALYRQTAA</sequence>